<name>D3A9T3_9FIRM</name>
<sequence>MVSQPEDMELTFIQTGQKNEESFGTELRLLKVTVNGQEIPWNKFKNVEGWSLDGDLLVSYDPDAQALAKITLSDVATIKVDYIKQRGSGYLIIQSNGEQIAELDLYSDSDWEECTWNYQPPKQFIPRFDIFMELVLLVYILIILICKYKIIPYKSDNVDHSHRLPKEKNSKTLWYSCFLITFLSILGSITIYTTQVKTIRFDDFSEGIMISDMLYGDHYNYNSNFLMAINGELTFSDDSKGTLEEIEQHYKGGTTYNQDDYSIYNSNLTFHRYFYRLINKIISNKSLVLYLLKGINAFLMAIMLTVIVYWIYKNNGKASAIILYTILVFFSPSLCMYGTNLYWVGWSLFLPMVSSICTVEFIKLKKTVNYPNMYFIAFSATLLKQLFYFEFISTIMVSLMIPYIYYVLTEKVDIKKSIKIFLVPALGAISSFIAASFIKLLLLTKEYNSFSRALNAYWEPIIKRLIGDTNSSNMLVRSSTEIGQLDVLRIMGQYPAISINKLGTISEVCVCLIFIFTILLLFIFRRDKRYLKEMIPLGICTVISLAGPFSWFILAKPHTMVHSYICTILWFIPFNILAFTFIGKIVVYMWNRRKYFKFKQCLRLDFSLIALFLILLYIGNMGLKYYDVTQKLSVIDKNGILCAQNDFFKMYLYEDSFYYYIDNKKIPDNGFIYMHIYPDNTQNKDFLNRDINLEDIQEKTVLPFKKKALIQRPIPDYKFEYIMTGISSKVADNQYKEYSQNTIYSNDIYTNNIYSITAFNLTDENWVNGISQNGNCILLNGNLSDYINLTGKTIQLLSGEKVQIIDVKKVDDNWLYIFLDKKISNQNGYPVQLIISP</sequence>
<reference evidence="2 3" key="1">
    <citation type="submission" date="2010-01" db="EMBL/GenBank/DDBJ databases">
        <authorList>
            <person name="Weinstock G."/>
            <person name="Sodergren E."/>
            <person name="Clifton S."/>
            <person name="Fulton L."/>
            <person name="Fulton B."/>
            <person name="Courtney L."/>
            <person name="Fronick C."/>
            <person name="Harrison M."/>
            <person name="Strong C."/>
            <person name="Farmer C."/>
            <person name="Delahaunty K."/>
            <person name="Markovic C."/>
            <person name="Hall O."/>
            <person name="Minx P."/>
            <person name="Tomlinson C."/>
            <person name="Mitreva M."/>
            <person name="Nelson J."/>
            <person name="Hou S."/>
            <person name="Wollam A."/>
            <person name="Pepin K.H."/>
            <person name="Johnson M."/>
            <person name="Bhonagiri V."/>
            <person name="Nash W.E."/>
            <person name="Warren W."/>
            <person name="Chinwalla A."/>
            <person name="Mardis E.R."/>
            <person name="Wilson R.K."/>
        </authorList>
    </citation>
    <scope>NUCLEOTIDE SEQUENCE [LARGE SCALE GENOMIC DNA]</scope>
    <source>
        <strain evidence="2 3">DSM 13479</strain>
    </source>
</reference>
<dbReference type="HOGENOM" id="CLU_339429_0_0_9"/>
<protein>
    <submittedName>
        <fullName evidence="2">Uncharacterized protein</fullName>
    </submittedName>
</protein>
<feature type="transmembrane region" description="Helical" evidence="1">
    <location>
        <begin position="287"/>
        <end position="312"/>
    </location>
</feature>
<comment type="caution">
    <text evidence="2">The sequence shown here is derived from an EMBL/GenBank/DDBJ whole genome shotgun (WGS) entry which is preliminary data.</text>
</comment>
<gene>
    <name evidence="2" type="ORF">CLOSTHATH_00354</name>
</gene>
<evidence type="ECO:0000256" key="1">
    <source>
        <dbReference type="SAM" id="Phobius"/>
    </source>
</evidence>
<feature type="transmembrane region" description="Helical" evidence="1">
    <location>
        <begin position="602"/>
        <end position="623"/>
    </location>
</feature>
<proteinExistence type="predicted"/>
<feature type="transmembrane region" description="Helical" evidence="1">
    <location>
        <begin position="561"/>
        <end position="590"/>
    </location>
</feature>
<feature type="transmembrane region" description="Helical" evidence="1">
    <location>
        <begin position="173"/>
        <end position="192"/>
    </location>
</feature>
<feature type="transmembrane region" description="Helical" evidence="1">
    <location>
        <begin position="386"/>
        <end position="408"/>
    </location>
</feature>
<keyword evidence="1" id="KW-1133">Transmembrane helix</keyword>
<feature type="transmembrane region" description="Helical" evidence="1">
    <location>
        <begin position="502"/>
        <end position="523"/>
    </location>
</feature>
<keyword evidence="1" id="KW-0812">Transmembrane</keyword>
<evidence type="ECO:0000313" key="2">
    <source>
        <dbReference type="EMBL" id="EFD01438.1"/>
    </source>
</evidence>
<feature type="transmembrane region" description="Helical" evidence="1">
    <location>
        <begin position="130"/>
        <end position="153"/>
    </location>
</feature>
<dbReference type="Proteomes" id="UP000004968">
    <property type="component" value="Unassembled WGS sequence"/>
</dbReference>
<organism evidence="2 3">
    <name type="scientific">Hungatella hathewayi DSM 13479</name>
    <dbReference type="NCBI Taxonomy" id="566550"/>
    <lineage>
        <taxon>Bacteria</taxon>
        <taxon>Bacillati</taxon>
        <taxon>Bacillota</taxon>
        <taxon>Clostridia</taxon>
        <taxon>Lachnospirales</taxon>
        <taxon>Lachnospiraceae</taxon>
        <taxon>Hungatella</taxon>
    </lineage>
</organism>
<accession>D3A9T3</accession>
<feature type="transmembrane region" description="Helical" evidence="1">
    <location>
        <begin position="420"/>
        <end position="442"/>
    </location>
</feature>
<dbReference type="EMBL" id="ACIO01000022">
    <property type="protein sequence ID" value="EFD01438.1"/>
    <property type="molecule type" value="Genomic_DNA"/>
</dbReference>
<feature type="transmembrane region" description="Helical" evidence="1">
    <location>
        <begin position="318"/>
        <end position="337"/>
    </location>
</feature>
<keyword evidence="1" id="KW-0472">Membrane</keyword>
<feature type="transmembrane region" description="Helical" evidence="1">
    <location>
        <begin position="535"/>
        <end position="555"/>
    </location>
</feature>
<dbReference type="AlphaFoldDB" id="D3A9T3"/>
<evidence type="ECO:0000313" key="3">
    <source>
        <dbReference type="Proteomes" id="UP000004968"/>
    </source>
</evidence>